<organism evidence="2 3">
    <name type="scientific">Parascaris equorum</name>
    <name type="common">Equine roundworm</name>
    <dbReference type="NCBI Taxonomy" id="6256"/>
    <lineage>
        <taxon>Eukaryota</taxon>
        <taxon>Metazoa</taxon>
        <taxon>Ecdysozoa</taxon>
        <taxon>Nematoda</taxon>
        <taxon>Chromadorea</taxon>
        <taxon>Rhabditida</taxon>
        <taxon>Spirurina</taxon>
        <taxon>Ascaridomorpha</taxon>
        <taxon>Ascaridoidea</taxon>
        <taxon>Ascarididae</taxon>
        <taxon>Parascaris</taxon>
    </lineage>
</organism>
<evidence type="ECO:0000313" key="2">
    <source>
        <dbReference type="Proteomes" id="UP000887564"/>
    </source>
</evidence>
<dbReference type="InterPro" id="IPR000608">
    <property type="entry name" value="UBC"/>
</dbReference>
<dbReference type="Gene3D" id="3.10.110.10">
    <property type="entry name" value="Ubiquitin Conjugating Enzyme"/>
    <property type="match status" value="1"/>
</dbReference>
<dbReference type="InterPro" id="IPR016135">
    <property type="entry name" value="UBQ-conjugating_enzyme/RWD"/>
</dbReference>
<keyword evidence="2" id="KW-1185">Reference proteome</keyword>
<sequence>MQWDVCISVQRGIAASDDNIFVWTVAIFGPPGTLYQVSIGARHLCPFRCPDKLVCFVYRDSSFALAEAHLISTHSFIEGGFCLQGGYFKAVLKFPPNYPYAPPSVKFLNKVWHPNNGDLCISILHPPIDDPHSGELACERWNPTQNVRYVGKFQDYFIVGHIIAQRAEHVVTGECRRVGYVSPMERVKRQGRRVDADKDGVVVPETLEEYCVKTTPKQNDDDVDAFDLDEDYYDYGDETGLFIFM</sequence>
<dbReference type="AlphaFoldDB" id="A0A914S0N1"/>
<dbReference type="Proteomes" id="UP000887564">
    <property type="component" value="Unplaced"/>
</dbReference>
<dbReference type="SMART" id="SM00212">
    <property type="entry name" value="UBCc"/>
    <property type="match status" value="1"/>
</dbReference>
<protein>
    <submittedName>
        <fullName evidence="3">UBC core domain-containing protein</fullName>
    </submittedName>
</protein>
<dbReference type="PANTHER" id="PTHR24067">
    <property type="entry name" value="UBIQUITIN-CONJUGATING ENZYME E2"/>
    <property type="match status" value="1"/>
</dbReference>
<dbReference type="Pfam" id="PF00179">
    <property type="entry name" value="UQ_con"/>
    <property type="match status" value="1"/>
</dbReference>
<dbReference type="SUPFAM" id="SSF54495">
    <property type="entry name" value="UBC-like"/>
    <property type="match status" value="1"/>
</dbReference>
<accession>A0A914S0N1</accession>
<evidence type="ECO:0000313" key="3">
    <source>
        <dbReference type="WBParaSite" id="PEQ_0001191201-mRNA-1"/>
    </source>
</evidence>
<name>A0A914S0N1_PAREQ</name>
<evidence type="ECO:0000259" key="1">
    <source>
        <dbReference type="PROSITE" id="PS50127"/>
    </source>
</evidence>
<proteinExistence type="predicted"/>
<dbReference type="GO" id="GO:0032446">
    <property type="term" value="P:protein modification by small protein conjugation"/>
    <property type="evidence" value="ECO:0007669"/>
    <property type="project" value="UniProtKB-ARBA"/>
</dbReference>
<dbReference type="WBParaSite" id="PEQ_0001191201-mRNA-1">
    <property type="protein sequence ID" value="PEQ_0001191201-mRNA-1"/>
    <property type="gene ID" value="PEQ_0001191201"/>
</dbReference>
<reference evidence="3" key="1">
    <citation type="submission" date="2022-11" db="UniProtKB">
        <authorList>
            <consortium name="WormBaseParasite"/>
        </authorList>
    </citation>
    <scope>IDENTIFICATION</scope>
</reference>
<dbReference type="InterPro" id="IPR050113">
    <property type="entry name" value="Ub_conjugating_enzyme"/>
</dbReference>
<dbReference type="PROSITE" id="PS50127">
    <property type="entry name" value="UBC_2"/>
    <property type="match status" value="1"/>
</dbReference>
<feature type="domain" description="UBC core" evidence="1">
    <location>
        <begin position="1"/>
        <end position="196"/>
    </location>
</feature>